<reference evidence="5 6" key="1">
    <citation type="submission" date="2020-10" db="EMBL/GenBank/DDBJ databases">
        <title>Connecting structure to function with the recovery of over 1000 high-quality activated sludge metagenome-assembled genomes encoding full-length rRNA genes using long-read sequencing.</title>
        <authorList>
            <person name="Singleton C.M."/>
            <person name="Petriglieri F."/>
            <person name="Kristensen J.M."/>
            <person name="Kirkegaard R.H."/>
            <person name="Michaelsen T.Y."/>
            <person name="Andersen M.H."/>
            <person name="Karst S.M."/>
            <person name="Dueholm M.S."/>
            <person name="Nielsen P.H."/>
            <person name="Albertsen M."/>
        </authorList>
    </citation>
    <scope>NUCLEOTIDE SEQUENCE [LARGE SCALE GENOMIC DNA]</scope>
    <source>
        <strain evidence="5">Ribe_18-Q3-R11-54_BAT3C.373</strain>
    </source>
</reference>
<comment type="similarity">
    <text evidence="4">Belongs to the MqnA/MqnD family. MqnD subfamily.</text>
</comment>
<evidence type="ECO:0000256" key="4">
    <source>
        <dbReference type="HAMAP-Rule" id="MF_00996"/>
    </source>
</evidence>
<dbReference type="Gene3D" id="3.40.190.10">
    <property type="entry name" value="Periplasmic binding protein-like II"/>
    <property type="match status" value="2"/>
</dbReference>
<dbReference type="InterPro" id="IPR030869">
    <property type="entry name" value="MqnD"/>
</dbReference>
<comment type="caution">
    <text evidence="5">The sequence shown here is derived from an EMBL/GenBank/DDBJ whole genome shotgun (WGS) entry which is preliminary data.</text>
</comment>
<evidence type="ECO:0000313" key="6">
    <source>
        <dbReference type="Proteomes" id="UP000808349"/>
    </source>
</evidence>
<dbReference type="EMBL" id="JADKFW010000021">
    <property type="protein sequence ID" value="MBK9719622.1"/>
    <property type="molecule type" value="Genomic_DNA"/>
</dbReference>
<evidence type="ECO:0000256" key="1">
    <source>
        <dbReference type="ARBA" id="ARBA00004863"/>
    </source>
</evidence>
<organism evidence="5 6">
    <name type="scientific">Candidatus Defluviibacterium haderslevense</name>
    <dbReference type="NCBI Taxonomy" id="2981993"/>
    <lineage>
        <taxon>Bacteria</taxon>
        <taxon>Pseudomonadati</taxon>
        <taxon>Bacteroidota</taxon>
        <taxon>Saprospiria</taxon>
        <taxon>Saprospirales</taxon>
        <taxon>Saprospiraceae</taxon>
        <taxon>Candidatus Defluviibacterium</taxon>
    </lineage>
</organism>
<evidence type="ECO:0000313" key="5">
    <source>
        <dbReference type="EMBL" id="MBK9719622.1"/>
    </source>
</evidence>
<dbReference type="CDD" id="cd13635">
    <property type="entry name" value="PBP2_Ttha1568_Mqnd"/>
    <property type="match status" value="1"/>
</dbReference>
<evidence type="ECO:0000256" key="3">
    <source>
        <dbReference type="ARBA" id="ARBA00023239"/>
    </source>
</evidence>
<dbReference type="GO" id="GO:0009234">
    <property type="term" value="P:menaquinone biosynthetic process"/>
    <property type="evidence" value="ECO:0007669"/>
    <property type="project" value="UniProtKB-UniRule"/>
</dbReference>
<dbReference type="EC" id="4.1.99.29" evidence="4"/>
<evidence type="ECO:0000256" key="2">
    <source>
        <dbReference type="ARBA" id="ARBA00022428"/>
    </source>
</evidence>
<dbReference type="HAMAP" id="MF_00996">
    <property type="entry name" value="MqnD"/>
    <property type="match status" value="1"/>
</dbReference>
<feature type="binding site" evidence="4">
    <location>
        <begin position="61"/>
        <end position="63"/>
    </location>
    <ligand>
        <name>substrate</name>
    </ligand>
</feature>
<accession>A0A9D7XJC7</accession>
<dbReference type="InterPro" id="IPR003773">
    <property type="entry name" value="Menaquinone_biosynth"/>
</dbReference>
<feature type="binding site" evidence="4">
    <location>
        <begin position="115"/>
        <end position="116"/>
    </location>
    <ligand>
        <name>substrate</name>
    </ligand>
</feature>
<dbReference type="Pfam" id="PF02621">
    <property type="entry name" value="VitK2_biosynth"/>
    <property type="match status" value="1"/>
</dbReference>
<sequence>MNRHKNKLSLAISPCPNDTFIFGPWINQMISAPQHHEVEAQYYDIEELNILAPSGQFDLIKVSAAKFPEIIDQYDILSCGGALGTNNGPLLIANHNIELNEIPNLKIALPGVHTTAHFLFKFAFPSAKKLQNVVFSEIESLVLNHQVDAGVIIHENRFTYESKGLFKLLDLGSHWVEQNQLPIPLGLIAIKRSLNPELKLQIKANIQASITFSNDHYPKIYRFIAQHAQELSEEVIKKHIDLYVNEHSYSFNSASIAAIHKLFTLSHPTLDTSTLNFI</sequence>
<comment type="function">
    <text evidence="4">Catalyzes the conversion of cyclic dehypoxanthine futalosine (cyclic DHFL) into 1,4-dihydroxy-6-naphthoate, a step in the biosynthesis of menaquinone (MK, vitamin K2).</text>
</comment>
<proteinExistence type="inferred from homology"/>
<dbReference type="PANTHER" id="PTHR37167">
    <property type="entry name" value="1,4-DIHYDROXY-6-NAPHTOATE SYNTHASE"/>
    <property type="match status" value="1"/>
</dbReference>
<name>A0A9D7XJC7_9BACT</name>
<comment type="pathway">
    <text evidence="1 4">Quinol/quinone metabolism; menaquinone biosynthesis.</text>
</comment>
<dbReference type="Proteomes" id="UP000808349">
    <property type="component" value="Unassembled WGS sequence"/>
</dbReference>
<keyword evidence="2 4" id="KW-0474">Menaquinone biosynthesis</keyword>
<dbReference type="PANTHER" id="PTHR37167:SF1">
    <property type="entry name" value="1,4-DIHYDROXY-6-NAPHTOATE SYNTHASE"/>
    <property type="match status" value="1"/>
</dbReference>
<protein>
    <recommendedName>
        <fullName evidence="4">1,4-dihydroxy-6-naphtoate synthase</fullName>
        <ecNumber evidence="4">4.1.99.29</ecNumber>
    </recommendedName>
    <alternativeName>
        <fullName evidence="4">Menaquinone biosynthetic enzyme MqnD</fullName>
    </alternativeName>
</protein>
<dbReference type="SUPFAM" id="SSF53850">
    <property type="entry name" value="Periplasmic binding protein-like II"/>
    <property type="match status" value="1"/>
</dbReference>
<keyword evidence="3 4" id="KW-0456">Lyase</keyword>
<dbReference type="GO" id="GO:0016830">
    <property type="term" value="F:carbon-carbon lyase activity"/>
    <property type="evidence" value="ECO:0007669"/>
    <property type="project" value="UniProtKB-UniRule"/>
</dbReference>
<feature type="active site" description="Proton acceptor" evidence="4">
    <location>
        <position position="154"/>
    </location>
</feature>
<gene>
    <name evidence="4" type="primary">mqnD</name>
    <name evidence="5" type="ORF">IPO85_19315</name>
</gene>
<dbReference type="AlphaFoldDB" id="A0A9D7XJC7"/>
<comment type="catalytic activity">
    <reaction evidence="4">
        <text>cyclic dehypoxanthinylfutalosinate = 1,4-dihydroxy-6-naphthoate + dihydroxyacetone</text>
        <dbReference type="Rhea" id="RHEA:33087"/>
        <dbReference type="ChEBI" id="CHEBI:16016"/>
        <dbReference type="ChEBI" id="CHEBI:64254"/>
        <dbReference type="ChEBI" id="CHEBI:64270"/>
        <dbReference type="EC" id="4.1.99.29"/>
    </reaction>
</comment>